<keyword evidence="4" id="KW-1185">Reference proteome</keyword>
<feature type="signal peptide" evidence="2">
    <location>
        <begin position="1"/>
        <end position="28"/>
    </location>
</feature>
<dbReference type="EMBL" id="CH479194">
    <property type="protein sequence ID" value="EDW27034.1"/>
    <property type="molecule type" value="Genomic_DNA"/>
</dbReference>
<evidence type="ECO:0000256" key="2">
    <source>
        <dbReference type="SAM" id="SignalP"/>
    </source>
</evidence>
<evidence type="ECO:0000256" key="1">
    <source>
        <dbReference type="SAM" id="MobiDB-lite"/>
    </source>
</evidence>
<dbReference type="AlphaFoldDB" id="B4GWF0"/>
<name>B4GWF0_DROPE</name>
<keyword evidence="2" id="KW-0732">Signal</keyword>
<evidence type="ECO:0000313" key="3">
    <source>
        <dbReference type="EMBL" id="EDW27034.1"/>
    </source>
</evidence>
<gene>
    <name evidence="3" type="primary">Dper\GL16456</name>
    <name evidence="3" type="ORF">Dper_GL16456</name>
</gene>
<accession>B4GWF0</accession>
<proteinExistence type="predicted"/>
<evidence type="ECO:0000313" key="4">
    <source>
        <dbReference type="Proteomes" id="UP000008744"/>
    </source>
</evidence>
<dbReference type="Proteomes" id="UP000008744">
    <property type="component" value="Unassembled WGS sequence"/>
</dbReference>
<sequence length="224" mass="24174">MLHAPAPALPCLLPPASWLLALWSGKVSFCHMERWRWISTLRKPIDGGCHREKRRPWAFLQAFLFESLASCPLRNSLYFVGILVDNGEGFGGAPGVPSRSVPRRSLACFYMRQLATILQNVGHIPPASGQRPTGGDLVTGIIPFVSTKAPPPPGRGCLPLDTKTKLKCGKDLEEDYLNALPLPPAVVWGTLSRSLFVAGIRHGGLPSSPPPPPPPPPPLCQLCG</sequence>
<feature type="chain" id="PRO_5002804546" evidence="2">
    <location>
        <begin position="29"/>
        <end position="224"/>
    </location>
</feature>
<reference evidence="3 4" key="1">
    <citation type="journal article" date="2007" name="Nature">
        <title>Evolution of genes and genomes on the Drosophila phylogeny.</title>
        <authorList>
            <consortium name="Drosophila 12 Genomes Consortium"/>
            <person name="Clark A.G."/>
            <person name="Eisen M.B."/>
            <person name="Smith D.R."/>
            <person name="Bergman C.M."/>
            <person name="Oliver B."/>
            <person name="Markow T.A."/>
            <person name="Kaufman T.C."/>
            <person name="Kellis M."/>
            <person name="Gelbart W."/>
            <person name="Iyer V.N."/>
            <person name="Pollard D.A."/>
            <person name="Sackton T.B."/>
            <person name="Larracuente A.M."/>
            <person name="Singh N.D."/>
            <person name="Abad J.P."/>
            <person name="Abt D.N."/>
            <person name="Adryan B."/>
            <person name="Aguade M."/>
            <person name="Akashi H."/>
            <person name="Anderson W.W."/>
            <person name="Aquadro C.F."/>
            <person name="Ardell D.H."/>
            <person name="Arguello R."/>
            <person name="Artieri C.G."/>
            <person name="Barbash D.A."/>
            <person name="Barker D."/>
            <person name="Barsanti P."/>
            <person name="Batterham P."/>
            <person name="Batzoglou S."/>
            <person name="Begun D."/>
            <person name="Bhutkar A."/>
            <person name="Blanco E."/>
            <person name="Bosak S.A."/>
            <person name="Bradley R.K."/>
            <person name="Brand A.D."/>
            <person name="Brent M.R."/>
            <person name="Brooks A.N."/>
            <person name="Brown R.H."/>
            <person name="Butlin R.K."/>
            <person name="Caggese C."/>
            <person name="Calvi B.R."/>
            <person name="Bernardo de Carvalho A."/>
            <person name="Caspi A."/>
            <person name="Castrezana S."/>
            <person name="Celniker S.E."/>
            <person name="Chang J.L."/>
            <person name="Chapple C."/>
            <person name="Chatterji S."/>
            <person name="Chinwalla A."/>
            <person name="Civetta A."/>
            <person name="Clifton S.W."/>
            <person name="Comeron J.M."/>
            <person name="Costello J.C."/>
            <person name="Coyne J.A."/>
            <person name="Daub J."/>
            <person name="David R.G."/>
            <person name="Delcher A.L."/>
            <person name="Delehaunty K."/>
            <person name="Do C.B."/>
            <person name="Ebling H."/>
            <person name="Edwards K."/>
            <person name="Eickbush T."/>
            <person name="Evans J.D."/>
            <person name="Filipski A."/>
            <person name="Findeiss S."/>
            <person name="Freyhult E."/>
            <person name="Fulton L."/>
            <person name="Fulton R."/>
            <person name="Garcia A.C."/>
            <person name="Gardiner A."/>
            <person name="Garfield D.A."/>
            <person name="Garvin B.E."/>
            <person name="Gibson G."/>
            <person name="Gilbert D."/>
            <person name="Gnerre S."/>
            <person name="Godfrey J."/>
            <person name="Good R."/>
            <person name="Gotea V."/>
            <person name="Gravely B."/>
            <person name="Greenberg A.J."/>
            <person name="Griffiths-Jones S."/>
            <person name="Gross S."/>
            <person name="Guigo R."/>
            <person name="Gustafson E.A."/>
            <person name="Haerty W."/>
            <person name="Hahn M.W."/>
            <person name="Halligan D.L."/>
            <person name="Halpern A.L."/>
            <person name="Halter G.M."/>
            <person name="Han M.V."/>
            <person name="Heger A."/>
            <person name="Hillier L."/>
            <person name="Hinrichs A.S."/>
            <person name="Holmes I."/>
            <person name="Hoskins R.A."/>
            <person name="Hubisz M.J."/>
            <person name="Hultmark D."/>
            <person name="Huntley M.A."/>
            <person name="Jaffe D.B."/>
            <person name="Jagadeeshan S."/>
            <person name="Jeck W.R."/>
            <person name="Johnson J."/>
            <person name="Jones C.D."/>
            <person name="Jordan W.C."/>
            <person name="Karpen G.H."/>
            <person name="Kataoka E."/>
            <person name="Keightley P.D."/>
            <person name="Kheradpour P."/>
            <person name="Kirkness E.F."/>
            <person name="Koerich L.B."/>
            <person name="Kristiansen K."/>
            <person name="Kudrna D."/>
            <person name="Kulathinal R.J."/>
            <person name="Kumar S."/>
            <person name="Kwok R."/>
            <person name="Lander E."/>
            <person name="Langley C.H."/>
            <person name="Lapoint R."/>
            <person name="Lazzaro B.P."/>
            <person name="Lee S.J."/>
            <person name="Levesque L."/>
            <person name="Li R."/>
            <person name="Lin C.F."/>
            <person name="Lin M.F."/>
            <person name="Lindblad-Toh K."/>
            <person name="Llopart A."/>
            <person name="Long M."/>
            <person name="Low L."/>
            <person name="Lozovsky E."/>
            <person name="Lu J."/>
            <person name="Luo M."/>
            <person name="Machado C.A."/>
            <person name="Makalowski W."/>
            <person name="Marzo M."/>
            <person name="Matsuda M."/>
            <person name="Matzkin L."/>
            <person name="McAllister B."/>
            <person name="McBride C.S."/>
            <person name="McKernan B."/>
            <person name="McKernan K."/>
            <person name="Mendez-Lago M."/>
            <person name="Minx P."/>
            <person name="Mollenhauer M.U."/>
            <person name="Montooth K."/>
            <person name="Mount S.M."/>
            <person name="Mu X."/>
            <person name="Myers E."/>
            <person name="Negre B."/>
            <person name="Newfeld S."/>
            <person name="Nielsen R."/>
            <person name="Noor M.A."/>
            <person name="O'Grady P."/>
            <person name="Pachter L."/>
            <person name="Papaceit M."/>
            <person name="Parisi M.J."/>
            <person name="Parisi M."/>
            <person name="Parts L."/>
            <person name="Pedersen J.S."/>
            <person name="Pesole G."/>
            <person name="Phillippy A.M."/>
            <person name="Ponting C.P."/>
            <person name="Pop M."/>
            <person name="Porcelli D."/>
            <person name="Powell J.R."/>
            <person name="Prohaska S."/>
            <person name="Pruitt K."/>
            <person name="Puig M."/>
            <person name="Quesneville H."/>
            <person name="Ram K.R."/>
            <person name="Rand D."/>
            <person name="Rasmussen M.D."/>
            <person name="Reed L.K."/>
            <person name="Reenan R."/>
            <person name="Reily A."/>
            <person name="Remington K.A."/>
            <person name="Rieger T.T."/>
            <person name="Ritchie M.G."/>
            <person name="Robin C."/>
            <person name="Rogers Y.H."/>
            <person name="Rohde C."/>
            <person name="Rozas J."/>
            <person name="Rubenfield M.J."/>
            <person name="Ruiz A."/>
            <person name="Russo S."/>
            <person name="Salzberg S.L."/>
            <person name="Sanchez-Gracia A."/>
            <person name="Saranga D.J."/>
            <person name="Sato H."/>
            <person name="Schaeffer S.W."/>
            <person name="Schatz M.C."/>
            <person name="Schlenke T."/>
            <person name="Schwartz R."/>
            <person name="Segarra C."/>
            <person name="Singh R.S."/>
            <person name="Sirot L."/>
            <person name="Sirota M."/>
            <person name="Sisneros N.B."/>
            <person name="Smith C.D."/>
            <person name="Smith T.F."/>
            <person name="Spieth J."/>
            <person name="Stage D.E."/>
            <person name="Stark A."/>
            <person name="Stephan W."/>
            <person name="Strausberg R.L."/>
            <person name="Strempel S."/>
            <person name="Sturgill D."/>
            <person name="Sutton G."/>
            <person name="Sutton G.G."/>
            <person name="Tao W."/>
            <person name="Teichmann S."/>
            <person name="Tobari Y.N."/>
            <person name="Tomimura Y."/>
            <person name="Tsolas J.M."/>
            <person name="Valente V.L."/>
            <person name="Venter E."/>
            <person name="Venter J.C."/>
            <person name="Vicario S."/>
            <person name="Vieira F.G."/>
            <person name="Vilella A.J."/>
            <person name="Villasante A."/>
            <person name="Walenz B."/>
            <person name="Wang J."/>
            <person name="Wasserman M."/>
            <person name="Watts T."/>
            <person name="Wilson D."/>
            <person name="Wilson R.K."/>
            <person name="Wing R.A."/>
            <person name="Wolfner M.F."/>
            <person name="Wong A."/>
            <person name="Wong G.K."/>
            <person name="Wu C.I."/>
            <person name="Wu G."/>
            <person name="Yamamoto D."/>
            <person name="Yang H.P."/>
            <person name="Yang S.P."/>
            <person name="Yorke J.A."/>
            <person name="Yoshida K."/>
            <person name="Zdobnov E."/>
            <person name="Zhang P."/>
            <person name="Zhang Y."/>
            <person name="Zimin A.V."/>
            <person name="Baldwin J."/>
            <person name="Abdouelleil A."/>
            <person name="Abdulkadir J."/>
            <person name="Abebe A."/>
            <person name="Abera B."/>
            <person name="Abreu J."/>
            <person name="Acer S.C."/>
            <person name="Aftuck L."/>
            <person name="Alexander A."/>
            <person name="An P."/>
            <person name="Anderson E."/>
            <person name="Anderson S."/>
            <person name="Arachi H."/>
            <person name="Azer M."/>
            <person name="Bachantsang P."/>
            <person name="Barry A."/>
            <person name="Bayul T."/>
            <person name="Berlin A."/>
            <person name="Bessette D."/>
            <person name="Bloom T."/>
            <person name="Blye J."/>
            <person name="Boguslavskiy L."/>
            <person name="Bonnet C."/>
            <person name="Boukhgalter B."/>
            <person name="Bourzgui I."/>
            <person name="Brown A."/>
            <person name="Cahill P."/>
            <person name="Channer S."/>
            <person name="Cheshatsang Y."/>
            <person name="Chuda L."/>
            <person name="Citroen M."/>
            <person name="Collymore A."/>
            <person name="Cooke P."/>
            <person name="Costello M."/>
            <person name="D'Aco K."/>
            <person name="Daza R."/>
            <person name="De Haan G."/>
            <person name="DeGray S."/>
            <person name="DeMaso C."/>
            <person name="Dhargay N."/>
            <person name="Dooley K."/>
            <person name="Dooley E."/>
            <person name="Doricent M."/>
            <person name="Dorje P."/>
            <person name="Dorjee K."/>
            <person name="Dupes A."/>
            <person name="Elong R."/>
            <person name="Falk J."/>
            <person name="Farina A."/>
            <person name="Faro S."/>
            <person name="Ferguson D."/>
            <person name="Fisher S."/>
            <person name="Foley C.D."/>
            <person name="Franke A."/>
            <person name="Friedrich D."/>
            <person name="Gadbois L."/>
            <person name="Gearin G."/>
            <person name="Gearin C.R."/>
            <person name="Giannoukos G."/>
            <person name="Goode T."/>
            <person name="Graham J."/>
            <person name="Grandbois E."/>
            <person name="Grewal S."/>
            <person name="Gyaltsen K."/>
            <person name="Hafez N."/>
            <person name="Hagos B."/>
            <person name="Hall J."/>
            <person name="Henson C."/>
            <person name="Hollinger A."/>
            <person name="Honan T."/>
            <person name="Huard M.D."/>
            <person name="Hughes L."/>
            <person name="Hurhula B."/>
            <person name="Husby M.E."/>
            <person name="Kamat A."/>
            <person name="Kanga B."/>
            <person name="Kashin S."/>
            <person name="Khazanovich D."/>
            <person name="Kisner P."/>
            <person name="Lance K."/>
            <person name="Lara M."/>
            <person name="Lee W."/>
            <person name="Lennon N."/>
            <person name="Letendre F."/>
            <person name="LeVine R."/>
            <person name="Lipovsky A."/>
            <person name="Liu X."/>
            <person name="Liu J."/>
            <person name="Liu S."/>
            <person name="Lokyitsang T."/>
            <person name="Lokyitsang Y."/>
            <person name="Lubonja R."/>
            <person name="Lui A."/>
            <person name="MacDonald P."/>
            <person name="Magnisalis V."/>
            <person name="Maru K."/>
            <person name="Matthews C."/>
            <person name="McCusker W."/>
            <person name="McDonough S."/>
            <person name="Mehta T."/>
            <person name="Meldrim J."/>
            <person name="Meneus L."/>
            <person name="Mihai O."/>
            <person name="Mihalev A."/>
            <person name="Mihova T."/>
            <person name="Mittelman R."/>
            <person name="Mlenga V."/>
            <person name="Montmayeur A."/>
            <person name="Mulrain L."/>
            <person name="Navidi A."/>
            <person name="Naylor J."/>
            <person name="Negash T."/>
            <person name="Nguyen T."/>
            <person name="Nguyen N."/>
            <person name="Nicol R."/>
            <person name="Norbu C."/>
            <person name="Norbu N."/>
            <person name="Novod N."/>
            <person name="O'Neill B."/>
            <person name="Osman S."/>
            <person name="Markiewicz E."/>
            <person name="Oyono O.L."/>
            <person name="Patti C."/>
            <person name="Phunkhang P."/>
            <person name="Pierre F."/>
            <person name="Priest M."/>
            <person name="Raghuraman S."/>
            <person name="Rege F."/>
            <person name="Reyes R."/>
            <person name="Rise C."/>
            <person name="Rogov P."/>
            <person name="Ross K."/>
            <person name="Ryan E."/>
            <person name="Settipalli S."/>
            <person name="Shea T."/>
            <person name="Sherpa N."/>
            <person name="Shi L."/>
            <person name="Shih D."/>
            <person name="Sparrow T."/>
            <person name="Spaulding J."/>
            <person name="Stalker J."/>
            <person name="Stange-Thomann N."/>
            <person name="Stavropoulos S."/>
            <person name="Stone C."/>
            <person name="Strader C."/>
            <person name="Tesfaye S."/>
            <person name="Thomson T."/>
            <person name="Thoulutsang Y."/>
            <person name="Thoulutsang D."/>
            <person name="Topham K."/>
            <person name="Topping I."/>
            <person name="Tsamla T."/>
            <person name="Vassiliev H."/>
            <person name="Vo A."/>
            <person name="Wangchuk T."/>
            <person name="Wangdi T."/>
            <person name="Weiand M."/>
            <person name="Wilkinson J."/>
            <person name="Wilson A."/>
            <person name="Yadav S."/>
            <person name="Young G."/>
            <person name="Yu Q."/>
            <person name="Zembek L."/>
            <person name="Zhong D."/>
            <person name="Zimmer A."/>
            <person name="Zwirko Z."/>
            <person name="Jaffe D.B."/>
            <person name="Alvarez P."/>
            <person name="Brockman W."/>
            <person name="Butler J."/>
            <person name="Chin C."/>
            <person name="Gnerre S."/>
            <person name="Grabherr M."/>
            <person name="Kleber M."/>
            <person name="Mauceli E."/>
            <person name="MacCallum I."/>
        </authorList>
    </citation>
    <scope>NUCLEOTIDE SEQUENCE [LARGE SCALE GENOMIC DNA]</scope>
    <source>
        <strain evidence="4">MSH-3 / Tucson 14011-0111.49</strain>
    </source>
</reference>
<organism evidence="4">
    <name type="scientific">Drosophila persimilis</name>
    <name type="common">Fruit fly</name>
    <dbReference type="NCBI Taxonomy" id="7234"/>
    <lineage>
        <taxon>Eukaryota</taxon>
        <taxon>Metazoa</taxon>
        <taxon>Ecdysozoa</taxon>
        <taxon>Arthropoda</taxon>
        <taxon>Hexapoda</taxon>
        <taxon>Insecta</taxon>
        <taxon>Pterygota</taxon>
        <taxon>Neoptera</taxon>
        <taxon>Endopterygota</taxon>
        <taxon>Diptera</taxon>
        <taxon>Brachycera</taxon>
        <taxon>Muscomorpha</taxon>
        <taxon>Ephydroidea</taxon>
        <taxon>Drosophilidae</taxon>
        <taxon>Drosophila</taxon>
        <taxon>Sophophora</taxon>
    </lineage>
</organism>
<feature type="compositionally biased region" description="Pro residues" evidence="1">
    <location>
        <begin position="207"/>
        <end position="224"/>
    </location>
</feature>
<feature type="region of interest" description="Disordered" evidence="1">
    <location>
        <begin position="205"/>
        <end position="224"/>
    </location>
</feature>
<dbReference type="HOGENOM" id="CLU_1236205_0_0_1"/>
<protein>
    <submittedName>
        <fullName evidence="3">GL16456</fullName>
    </submittedName>
</protein>